<dbReference type="InterPro" id="IPR004089">
    <property type="entry name" value="MCPsignal_dom"/>
</dbReference>
<dbReference type="RefSeq" id="WP_007623405.1">
    <property type="nucleotide sequence ID" value="NZ_BAEO01000058.1"/>
</dbReference>
<evidence type="ECO:0000256" key="2">
    <source>
        <dbReference type="ARBA" id="ARBA00023224"/>
    </source>
</evidence>
<dbReference type="SMART" id="SM00283">
    <property type="entry name" value="MA"/>
    <property type="match status" value="1"/>
</dbReference>
<dbReference type="GO" id="GO:0004888">
    <property type="term" value="F:transmembrane signaling receptor activity"/>
    <property type="evidence" value="ECO:0007669"/>
    <property type="project" value="InterPro"/>
</dbReference>
<dbReference type="Gene3D" id="1.10.287.950">
    <property type="entry name" value="Methyl-accepting chemotaxis protein"/>
    <property type="match status" value="1"/>
</dbReference>
<dbReference type="GO" id="GO:0016020">
    <property type="term" value="C:membrane"/>
    <property type="evidence" value="ECO:0007669"/>
    <property type="project" value="UniProtKB-SubCell"/>
</dbReference>
<evidence type="ECO:0000256" key="3">
    <source>
        <dbReference type="ARBA" id="ARBA00029447"/>
    </source>
</evidence>
<evidence type="ECO:0000259" key="7">
    <source>
        <dbReference type="PROSITE" id="PS50111"/>
    </source>
</evidence>
<dbReference type="GO" id="GO:0007165">
    <property type="term" value="P:signal transduction"/>
    <property type="evidence" value="ECO:0007669"/>
    <property type="project" value="UniProtKB-KW"/>
</dbReference>
<dbReference type="SUPFAM" id="SSF58104">
    <property type="entry name" value="Methyl-accepting chemotaxis protein (MCP) signaling domain"/>
    <property type="match status" value="1"/>
</dbReference>
<dbReference type="Pfam" id="PF00015">
    <property type="entry name" value="MCPsignal"/>
    <property type="match status" value="1"/>
</dbReference>
<dbReference type="CDD" id="cd06225">
    <property type="entry name" value="HAMP"/>
    <property type="match status" value="1"/>
</dbReference>
<dbReference type="PANTHER" id="PTHR32089">
    <property type="entry name" value="METHYL-ACCEPTING CHEMOTAXIS PROTEIN MCPB"/>
    <property type="match status" value="1"/>
</dbReference>
<comment type="caution">
    <text evidence="9">The sequence shown here is derived from an EMBL/GenBank/DDBJ whole genome shotgun (WGS) entry which is preliminary data.</text>
</comment>
<evidence type="ECO:0000256" key="5">
    <source>
        <dbReference type="SAM" id="Coils"/>
    </source>
</evidence>
<keyword evidence="6" id="KW-0812">Transmembrane</keyword>
<dbReference type="EMBL" id="BAEO01000058">
    <property type="protein sequence ID" value="GAC20951.1"/>
    <property type="molecule type" value="Genomic_DNA"/>
</dbReference>
<proteinExistence type="inferred from homology"/>
<dbReference type="AlphaFoldDB" id="K6YAI1"/>
<sequence length="534" mass="59055">MLLLLCSSLLLLVVAFYIGFSSLRAVIEDYSYTIKQDVHYMTEVGELNVLFKTQVQEWKNTLIRGKKPKQLTKYWGSFNKHAELIQEKYQYLLATMPKQQPGYQHIGVFADSYPPMLAAYRRGYDAFVAAGMNIEIADASVKGIDRAPTENLNQAVMAMNTQIDTKKVVMDERGSSAFTITIIVVFLAILLTMVLITWFLDTRILKPLNRVNRVSTQIAQGDFTGAVKSTTYDQIGQVSSNFSLIQDGLSNALSGIRGDVKTLGITIEDLMLAFGNVKHGLVLQIDETKKLSTTMFEMTQSNDSVNDAIHQANNFVSESNELADKGQLMFDDNVKTSQGMLEATHYASDIIADLKTDSDNIGNVVNVISGIADQTNLLALNAAIEAARAGEAGRGFAVVADEVRSLATKTQFSTQQISENIAKLQNEADKAVKAMSQGKEQAEISLNQAKKSQEFVDKLHAAFNQISRLNLVIEKEMQVQKRQTDQINQFLDVIDTQSGKSQHETQVMEQASNVLANIYGSIASSIKGFKLKQI</sequence>
<evidence type="ECO:0000313" key="10">
    <source>
        <dbReference type="Proteomes" id="UP000006327"/>
    </source>
</evidence>
<keyword evidence="6" id="KW-0472">Membrane</keyword>
<dbReference type="Proteomes" id="UP000006327">
    <property type="component" value="Unassembled WGS sequence"/>
</dbReference>
<dbReference type="STRING" id="493475.GARC_4004"/>
<gene>
    <name evidence="9" type="primary">mcp</name>
    <name evidence="9" type="ORF">GARC_4004</name>
</gene>
<evidence type="ECO:0000256" key="1">
    <source>
        <dbReference type="ARBA" id="ARBA00004370"/>
    </source>
</evidence>
<feature type="domain" description="Methyl-accepting transducer" evidence="7">
    <location>
        <begin position="259"/>
        <end position="495"/>
    </location>
</feature>
<dbReference type="InterPro" id="IPR004090">
    <property type="entry name" value="Chemotax_Me-accpt_rcpt"/>
</dbReference>
<keyword evidence="5" id="KW-0175">Coiled coil</keyword>
<keyword evidence="10" id="KW-1185">Reference proteome</keyword>
<feature type="domain" description="HAMP" evidence="8">
    <location>
        <begin position="202"/>
        <end position="254"/>
    </location>
</feature>
<dbReference type="FunFam" id="1.10.287.950:FF:000001">
    <property type="entry name" value="Methyl-accepting chemotaxis sensory transducer"/>
    <property type="match status" value="1"/>
</dbReference>
<organism evidence="9 10">
    <name type="scientific">Paraglaciecola arctica BSs20135</name>
    <dbReference type="NCBI Taxonomy" id="493475"/>
    <lineage>
        <taxon>Bacteria</taxon>
        <taxon>Pseudomonadati</taxon>
        <taxon>Pseudomonadota</taxon>
        <taxon>Gammaproteobacteria</taxon>
        <taxon>Alteromonadales</taxon>
        <taxon>Alteromonadaceae</taxon>
        <taxon>Paraglaciecola</taxon>
    </lineage>
</organism>
<comment type="similarity">
    <text evidence="3">Belongs to the methyl-accepting chemotaxis (MCP) protein family.</text>
</comment>
<dbReference type="GO" id="GO:0006935">
    <property type="term" value="P:chemotaxis"/>
    <property type="evidence" value="ECO:0007669"/>
    <property type="project" value="InterPro"/>
</dbReference>
<dbReference type="PROSITE" id="PS50885">
    <property type="entry name" value="HAMP"/>
    <property type="match status" value="1"/>
</dbReference>
<keyword evidence="2 4" id="KW-0807">Transducer</keyword>
<evidence type="ECO:0000259" key="8">
    <source>
        <dbReference type="PROSITE" id="PS50885"/>
    </source>
</evidence>
<feature type="transmembrane region" description="Helical" evidence="6">
    <location>
        <begin position="177"/>
        <end position="200"/>
    </location>
</feature>
<dbReference type="eggNOG" id="COG0840">
    <property type="taxonomic scope" value="Bacteria"/>
</dbReference>
<protein>
    <submittedName>
        <fullName evidence="9">Methyl-accepting chemotaxis protein</fullName>
    </submittedName>
</protein>
<evidence type="ECO:0000256" key="4">
    <source>
        <dbReference type="PROSITE-ProRule" id="PRU00284"/>
    </source>
</evidence>
<evidence type="ECO:0000313" key="9">
    <source>
        <dbReference type="EMBL" id="GAC20951.1"/>
    </source>
</evidence>
<reference evidence="9 10" key="1">
    <citation type="journal article" date="2017" name="Antonie Van Leeuwenhoek">
        <title>Rhizobium rhizosphaerae sp. nov., a novel species isolated from rice rhizosphere.</title>
        <authorList>
            <person name="Zhao J.J."/>
            <person name="Zhang J."/>
            <person name="Zhang R.J."/>
            <person name="Zhang C.W."/>
            <person name="Yin H.Q."/>
            <person name="Zhang X.X."/>
        </authorList>
    </citation>
    <scope>NUCLEOTIDE SEQUENCE [LARGE SCALE GENOMIC DNA]</scope>
    <source>
        <strain evidence="9 10">BSs20135</strain>
    </source>
</reference>
<keyword evidence="6" id="KW-1133">Transmembrane helix</keyword>
<feature type="coiled-coil region" evidence="5">
    <location>
        <begin position="414"/>
        <end position="441"/>
    </location>
</feature>
<dbReference type="PANTHER" id="PTHR32089:SF112">
    <property type="entry name" value="LYSOZYME-LIKE PROTEIN-RELATED"/>
    <property type="match status" value="1"/>
</dbReference>
<evidence type="ECO:0000256" key="6">
    <source>
        <dbReference type="SAM" id="Phobius"/>
    </source>
</evidence>
<dbReference type="PRINTS" id="PR00260">
    <property type="entry name" value="CHEMTRNSDUCR"/>
</dbReference>
<dbReference type="PROSITE" id="PS50111">
    <property type="entry name" value="CHEMOTAXIS_TRANSDUC_2"/>
    <property type="match status" value="1"/>
</dbReference>
<name>K6YAI1_9ALTE</name>
<dbReference type="InterPro" id="IPR003660">
    <property type="entry name" value="HAMP_dom"/>
</dbReference>
<accession>K6YAI1</accession>
<comment type="subcellular location">
    <subcellularLocation>
        <location evidence="1">Membrane</location>
    </subcellularLocation>
</comment>